<dbReference type="Gene3D" id="2.40.30.170">
    <property type="match status" value="1"/>
</dbReference>
<dbReference type="InterPro" id="IPR058627">
    <property type="entry name" value="MdtA-like_C"/>
</dbReference>
<dbReference type="SUPFAM" id="SSF111369">
    <property type="entry name" value="HlyD-like secretion proteins"/>
    <property type="match status" value="1"/>
</dbReference>
<dbReference type="GO" id="GO:0015562">
    <property type="term" value="F:efflux transmembrane transporter activity"/>
    <property type="evidence" value="ECO:0007669"/>
    <property type="project" value="TreeGrafter"/>
</dbReference>
<feature type="domain" description="CusB-like beta-barrel" evidence="6">
    <location>
        <begin position="209"/>
        <end position="281"/>
    </location>
</feature>
<proteinExistence type="inferred from homology"/>
<dbReference type="Gene3D" id="1.10.287.470">
    <property type="entry name" value="Helix hairpin bin"/>
    <property type="match status" value="1"/>
</dbReference>
<dbReference type="Pfam" id="PF25917">
    <property type="entry name" value="BSH_RND"/>
    <property type="match status" value="1"/>
</dbReference>
<evidence type="ECO:0000259" key="5">
    <source>
        <dbReference type="Pfam" id="PF25917"/>
    </source>
</evidence>
<sequence>MVAGAILARGLIERARTRSALDTWTNDQAVQTVALAKIEQNAAFRTLSLPGTIQPYNRAAIYARVSGYLKSWNEDIGAHVTTGQQLASIDTPDLDQQLDQAKADLASAEANAALADLTAKRWRALVASQAVAQQAVDEKAGDAAAKKAVAEAARANVRRLEALEAFKNVVAPFDGVVTARKTDIGALINAGSGAGQELFEIADLHKVRIYVQVPQAFTAELHPGLKAKFVLPENPGQPYDATLVTTSNAVDSGSRSMLVELQADNPDGRLAAGTYCEVQFQVPGDPHVVRLPATALVPVDKGVEVAVVGPDDKVAMTPIKLGRDFGDTVEVTAGLKPTDRVIDSPAETLQAGDAVRVQAPAADQVAGAAPAKAD</sequence>
<reference evidence="8" key="1">
    <citation type="journal article" date="2014" name="Int. J. Syst. Evol. Microbiol.">
        <title>Complete genome sequence of Corynebacterium casei LMG S-19264T (=DSM 44701T), isolated from a smear-ripened cheese.</title>
        <authorList>
            <consortium name="US DOE Joint Genome Institute (JGI-PGF)"/>
            <person name="Walter F."/>
            <person name="Albersmeier A."/>
            <person name="Kalinowski J."/>
            <person name="Ruckert C."/>
        </authorList>
    </citation>
    <scope>NUCLEOTIDE SEQUENCE</scope>
    <source>
        <strain evidence="8">CGMCC 1.15725</strain>
    </source>
</reference>
<feature type="domain" description="Multidrug resistance protein MdtA-like C-terminal permuted SH3" evidence="7">
    <location>
        <begin position="292"/>
        <end position="342"/>
    </location>
</feature>
<dbReference type="Gene3D" id="2.40.420.20">
    <property type="match status" value="1"/>
</dbReference>
<evidence type="ECO:0000259" key="7">
    <source>
        <dbReference type="Pfam" id="PF25967"/>
    </source>
</evidence>
<dbReference type="GO" id="GO:1990281">
    <property type="term" value="C:efflux pump complex"/>
    <property type="evidence" value="ECO:0007669"/>
    <property type="project" value="TreeGrafter"/>
</dbReference>
<evidence type="ECO:0000259" key="6">
    <source>
        <dbReference type="Pfam" id="PF25954"/>
    </source>
</evidence>
<dbReference type="AlphaFoldDB" id="A0A8J3E227"/>
<name>A0A8J3E227_9PROT</name>
<organism evidence="8 9">
    <name type="scientific">Aliidongia dinghuensis</name>
    <dbReference type="NCBI Taxonomy" id="1867774"/>
    <lineage>
        <taxon>Bacteria</taxon>
        <taxon>Pseudomonadati</taxon>
        <taxon>Pseudomonadota</taxon>
        <taxon>Alphaproteobacteria</taxon>
        <taxon>Rhodospirillales</taxon>
        <taxon>Dongiaceae</taxon>
        <taxon>Aliidongia</taxon>
    </lineage>
</organism>
<reference evidence="8" key="2">
    <citation type="submission" date="2020-09" db="EMBL/GenBank/DDBJ databases">
        <authorList>
            <person name="Sun Q."/>
            <person name="Zhou Y."/>
        </authorList>
    </citation>
    <scope>NUCLEOTIDE SEQUENCE</scope>
    <source>
        <strain evidence="8">CGMCC 1.15725</strain>
    </source>
</reference>
<dbReference type="PANTHER" id="PTHR30469:SF37">
    <property type="entry name" value="RAGD PROTEIN"/>
    <property type="match status" value="1"/>
</dbReference>
<dbReference type="PANTHER" id="PTHR30469">
    <property type="entry name" value="MULTIDRUG RESISTANCE PROTEIN MDTA"/>
    <property type="match status" value="1"/>
</dbReference>
<feature type="domain" description="Multidrug resistance protein MdtA-like barrel-sandwich hybrid" evidence="5">
    <location>
        <begin position="58"/>
        <end position="192"/>
    </location>
</feature>
<protein>
    <submittedName>
        <fullName evidence="8">RND transporter MFP subunit</fullName>
    </submittedName>
</protein>
<dbReference type="EMBL" id="BMJQ01000002">
    <property type="protein sequence ID" value="GGF04936.1"/>
    <property type="molecule type" value="Genomic_DNA"/>
</dbReference>
<dbReference type="InterPro" id="IPR058792">
    <property type="entry name" value="Beta-barrel_RND_2"/>
</dbReference>
<feature type="coiled-coil region" evidence="4">
    <location>
        <begin position="91"/>
        <end position="118"/>
    </location>
</feature>
<keyword evidence="3" id="KW-0813">Transport</keyword>
<dbReference type="InterPro" id="IPR006143">
    <property type="entry name" value="RND_pump_MFP"/>
</dbReference>
<accession>A0A8J3E227</accession>
<dbReference type="Gene3D" id="2.40.50.100">
    <property type="match status" value="1"/>
</dbReference>
<dbReference type="InterPro" id="IPR058625">
    <property type="entry name" value="MdtA-like_BSH"/>
</dbReference>
<evidence type="ECO:0000313" key="9">
    <source>
        <dbReference type="Proteomes" id="UP000646365"/>
    </source>
</evidence>
<evidence type="ECO:0000256" key="3">
    <source>
        <dbReference type="ARBA" id="ARBA00022448"/>
    </source>
</evidence>
<dbReference type="Pfam" id="PF25954">
    <property type="entry name" value="Beta-barrel_RND_2"/>
    <property type="match status" value="1"/>
</dbReference>
<keyword evidence="9" id="KW-1185">Reference proteome</keyword>
<gene>
    <name evidence="8" type="ORF">GCM10011611_07940</name>
</gene>
<keyword evidence="4" id="KW-0175">Coiled coil</keyword>
<evidence type="ECO:0000256" key="2">
    <source>
        <dbReference type="ARBA" id="ARBA00009477"/>
    </source>
</evidence>
<dbReference type="Pfam" id="PF25967">
    <property type="entry name" value="RND-MFP_C"/>
    <property type="match status" value="1"/>
</dbReference>
<comment type="caution">
    <text evidence="8">The sequence shown here is derived from an EMBL/GenBank/DDBJ whole genome shotgun (WGS) entry which is preliminary data.</text>
</comment>
<dbReference type="NCBIfam" id="TIGR01730">
    <property type="entry name" value="RND_mfp"/>
    <property type="match status" value="1"/>
</dbReference>
<comment type="similarity">
    <text evidence="2">Belongs to the membrane fusion protein (MFP) (TC 8.A.1) family.</text>
</comment>
<evidence type="ECO:0000313" key="8">
    <source>
        <dbReference type="EMBL" id="GGF04936.1"/>
    </source>
</evidence>
<dbReference type="Proteomes" id="UP000646365">
    <property type="component" value="Unassembled WGS sequence"/>
</dbReference>
<evidence type="ECO:0000256" key="1">
    <source>
        <dbReference type="ARBA" id="ARBA00004196"/>
    </source>
</evidence>
<evidence type="ECO:0000256" key="4">
    <source>
        <dbReference type="SAM" id="Coils"/>
    </source>
</evidence>
<comment type="subcellular location">
    <subcellularLocation>
        <location evidence="1">Cell envelope</location>
    </subcellularLocation>
</comment>